<keyword evidence="1" id="KW-0472">Membrane</keyword>
<protein>
    <submittedName>
        <fullName evidence="2">Uncharacterized protein</fullName>
    </submittedName>
</protein>
<keyword evidence="1" id="KW-0812">Transmembrane</keyword>
<comment type="caution">
    <text evidence="2">The sequence shown here is derived from an EMBL/GenBank/DDBJ whole genome shotgun (WGS) entry which is preliminary data.</text>
</comment>
<accession>C8PEN5</accession>
<dbReference type="AlphaFoldDB" id="C8PEN5"/>
<evidence type="ECO:0000313" key="3">
    <source>
        <dbReference type="Proteomes" id="UP000005709"/>
    </source>
</evidence>
<gene>
    <name evidence="2" type="ORF">CAMGR0001_2524</name>
</gene>
<proteinExistence type="predicted"/>
<dbReference type="EMBL" id="ACYG01000009">
    <property type="protein sequence ID" value="EEV18513.1"/>
    <property type="molecule type" value="Genomic_DNA"/>
</dbReference>
<keyword evidence="1" id="KW-1133">Transmembrane helix</keyword>
<sequence>MSFHLLAVSPKRHKRSMQCKILQIFLFWLILAKISEILKERYADFLLAAR</sequence>
<name>C8PEN5_9BACT</name>
<evidence type="ECO:0000313" key="2">
    <source>
        <dbReference type="EMBL" id="EEV18513.1"/>
    </source>
</evidence>
<evidence type="ECO:0000256" key="1">
    <source>
        <dbReference type="SAM" id="Phobius"/>
    </source>
</evidence>
<feature type="transmembrane region" description="Helical" evidence="1">
    <location>
        <begin position="21"/>
        <end position="38"/>
    </location>
</feature>
<reference evidence="2 3" key="1">
    <citation type="submission" date="2009-07" db="EMBL/GenBank/DDBJ databases">
        <authorList>
            <person name="Madupu R."/>
            <person name="Sebastian Y."/>
            <person name="Durkin A.S."/>
            <person name="Torralba M."/>
            <person name="Methe B."/>
            <person name="Sutton G.G."/>
            <person name="Strausberg R.L."/>
            <person name="Nelson K.E."/>
        </authorList>
    </citation>
    <scope>NUCLEOTIDE SEQUENCE [LARGE SCALE GENOMIC DNA]</scope>
    <source>
        <strain evidence="2 3">RM3268</strain>
    </source>
</reference>
<keyword evidence="3" id="KW-1185">Reference proteome</keyword>
<dbReference type="Proteomes" id="UP000005709">
    <property type="component" value="Unassembled WGS sequence"/>
</dbReference>
<organism evidence="2 3">
    <name type="scientific">Campylobacter gracilis RM3268</name>
    <dbReference type="NCBI Taxonomy" id="553220"/>
    <lineage>
        <taxon>Bacteria</taxon>
        <taxon>Pseudomonadati</taxon>
        <taxon>Campylobacterota</taxon>
        <taxon>Epsilonproteobacteria</taxon>
        <taxon>Campylobacterales</taxon>
        <taxon>Campylobacteraceae</taxon>
        <taxon>Campylobacter</taxon>
    </lineage>
</organism>